<accession>A0A943ISY5</accession>
<evidence type="ECO:0000313" key="1">
    <source>
        <dbReference type="EMBL" id="MBS5686853.1"/>
    </source>
</evidence>
<dbReference type="EMBL" id="JAGZAM010000001">
    <property type="protein sequence ID" value="MBS5686853.1"/>
    <property type="molecule type" value="Genomic_DNA"/>
</dbReference>
<dbReference type="RefSeq" id="WP_270662072.1">
    <property type="nucleotide sequence ID" value="NZ_CP170812.1"/>
</dbReference>
<dbReference type="AlphaFoldDB" id="A0A943ISY5"/>
<name>A0A943ISY5_9FIRM</name>
<comment type="caution">
    <text evidence="1">The sequence shown here is derived from an EMBL/GenBank/DDBJ whole genome shotgun (WGS) entry which is preliminary data.</text>
</comment>
<gene>
    <name evidence="1" type="ORF">KHW66_01890</name>
</gene>
<sequence>MLKDLLDGTCRVVPMQIEWKALEGPSNPGEEVKLIAEDSVEWKRQDDCISIKCTRKAGFDPECNFEVSVSYVVEHFLLEQHSLDALSDEEIDKEVREQVRFYVQENQGLLGRVSMIIAQLTSAFGAPPLVLPPSYKLEN</sequence>
<reference evidence="1" key="1">
    <citation type="submission" date="2021-02" db="EMBL/GenBank/DDBJ databases">
        <title>Infant gut strain persistence is associated with maternal origin, phylogeny, and functional potential including surface adhesion and iron acquisition.</title>
        <authorList>
            <person name="Lou Y.C."/>
        </authorList>
    </citation>
    <scope>NUCLEOTIDE SEQUENCE</scope>
    <source>
        <strain evidence="1">L3_101_367G1_dasL3_101_367G1_metabat.metabat.26</strain>
    </source>
</reference>
<protein>
    <submittedName>
        <fullName evidence="1">Uncharacterized protein</fullName>
    </submittedName>
</protein>
<organism evidence="1 2">
    <name type="scientific">Faecalibacterium prausnitzii</name>
    <dbReference type="NCBI Taxonomy" id="853"/>
    <lineage>
        <taxon>Bacteria</taxon>
        <taxon>Bacillati</taxon>
        <taxon>Bacillota</taxon>
        <taxon>Clostridia</taxon>
        <taxon>Eubacteriales</taxon>
        <taxon>Oscillospiraceae</taxon>
        <taxon>Faecalibacterium</taxon>
    </lineage>
</organism>
<evidence type="ECO:0000313" key="2">
    <source>
        <dbReference type="Proteomes" id="UP000733372"/>
    </source>
</evidence>
<dbReference type="Proteomes" id="UP000733372">
    <property type="component" value="Unassembled WGS sequence"/>
</dbReference>
<proteinExistence type="predicted"/>